<protein>
    <submittedName>
        <fullName evidence="1">Uncharacterized protein</fullName>
    </submittedName>
</protein>
<sequence>MTHTHPPTECDRSLKEQVITDGDIANSVSWYEQNWAQISEALPVPIGGTTYSKRWQEIFDYQTLPQWRAGQLKGLAKAYVYLALGRLWRGLRERASP</sequence>
<evidence type="ECO:0000313" key="2">
    <source>
        <dbReference type="Proteomes" id="UP000473574"/>
    </source>
</evidence>
<dbReference type="EMBL" id="QZCE01000002">
    <property type="protein sequence ID" value="NEZ64824.1"/>
    <property type="molecule type" value="Genomic_DNA"/>
</dbReference>
<evidence type="ECO:0000313" key="1">
    <source>
        <dbReference type="EMBL" id="NEZ64824.1"/>
    </source>
</evidence>
<name>A0A6M0S8L2_9CYAN</name>
<dbReference type="RefSeq" id="WP_163665392.1">
    <property type="nucleotide sequence ID" value="NZ_QZCE01000002.1"/>
</dbReference>
<comment type="caution">
    <text evidence="1">The sequence shown here is derived from an EMBL/GenBank/DDBJ whole genome shotgun (WGS) entry which is preliminary data.</text>
</comment>
<reference evidence="1 2" key="1">
    <citation type="journal article" date="2020" name="Microb. Ecol.">
        <title>Ecogenomics of the Marine Benthic Filamentous Cyanobacterium Adonisia.</title>
        <authorList>
            <person name="Walter J.M."/>
            <person name="Coutinho F.H."/>
            <person name="Leomil L."/>
            <person name="Hargreaves P.I."/>
            <person name="Campeao M.E."/>
            <person name="Vieira V.V."/>
            <person name="Silva B.S."/>
            <person name="Fistarol G.O."/>
            <person name="Salomon P.S."/>
            <person name="Sawabe T."/>
            <person name="Mino S."/>
            <person name="Hosokawa M."/>
            <person name="Miyashita H."/>
            <person name="Maruyama F."/>
            <person name="van Verk M.C."/>
            <person name="Dutilh B.E."/>
            <person name="Thompson C.C."/>
            <person name="Thompson F.L."/>
        </authorList>
    </citation>
    <scope>NUCLEOTIDE SEQUENCE [LARGE SCALE GENOMIC DNA]</scope>
    <source>
        <strain evidence="1 2">CCMR0082</strain>
    </source>
</reference>
<dbReference type="Proteomes" id="UP000473574">
    <property type="component" value="Unassembled WGS sequence"/>
</dbReference>
<gene>
    <name evidence="1" type="ORF">D0962_18870</name>
</gene>
<proteinExistence type="predicted"/>
<accession>A0A6M0S8L2</accession>
<dbReference type="AlphaFoldDB" id="A0A6M0S8L2"/>
<organism evidence="1 2">
    <name type="scientific">Adonisia turfae CCMR0082</name>
    <dbReference type="NCBI Taxonomy" id="2304604"/>
    <lineage>
        <taxon>Bacteria</taxon>
        <taxon>Bacillati</taxon>
        <taxon>Cyanobacteriota</taxon>
        <taxon>Adonisia</taxon>
        <taxon>Adonisia turfae</taxon>
    </lineage>
</organism>